<dbReference type="Proteomes" id="UP001152607">
    <property type="component" value="Unassembled WGS sequence"/>
</dbReference>
<protein>
    <submittedName>
        <fullName evidence="2">Uncharacterized protein</fullName>
    </submittedName>
</protein>
<accession>A0A9W4XVT0</accession>
<gene>
    <name evidence="2" type="ORF">PDIGIT_LOCUS12965</name>
</gene>
<feature type="region of interest" description="Disordered" evidence="1">
    <location>
        <begin position="513"/>
        <end position="549"/>
    </location>
</feature>
<proteinExistence type="predicted"/>
<feature type="compositionally biased region" description="Basic and acidic residues" evidence="1">
    <location>
        <begin position="151"/>
        <end position="160"/>
    </location>
</feature>
<comment type="caution">
    <text evidence="2">The sequence shown here is derived from an EMBL/GenBank/DDBJ whole genome shotgun (WGS) entry which is preliminary data.</text>
</comment>
<evidence type="ECO:0000256" key="1">
    <source>
        <dbReference type="SAM" id="MobiDB-lite"/>
    </source>
</evidence>
<feature type="region of interest" description="Disordered" evidence="1">
    <location>
        <begin position="125"/>
        <end position="174"/>
    </location>
</feature>
<name>A0A9W4XVT0_9PLEO</name>
<keyword evidence="3" id="KW-1185">Reference proteome</keyword>
<evidence type="ECO:0000313" key="3">
    <source>
        <dbReference type="Proteomes" id="UP001152607"/>
    </source>
</evidence>
<dbReference type="EMBL" id="CAOQHR010000009">
    <property type="protein sequence ID" value="CAI6339801.1"/>
    <property type="molecule type" value="Genomic_DNA"/>
</dbReference>
<feature type="compositionally biased region" description="Polar residues" evidence="1">
    <location>
        <begin position="513"/>
        <end position="535"/>
    </location>
</feature>
<sequence length="582" mass="64247">MDDNLDINHTYECTNNGNSATCSDYYVRETLKILEWAPANNRFKGLAMMIKDLTPEKQYYIYNECGPEVRQRFKAAWDNCKQFVKAHPDKYEDVNMPNLEMYDSKCAGPSPNVLNSPTRAQTAALLQSAPPWPSQPADSQSAPANQRKRKPEHEIDEQGRYSKSQLSHPRAPQQYPSYWPNVPFDLWPWETVHRIIKGGGQLPFSPKAHELNRSTPRSISVPWTAWKPRFNPMTKALNEGGVKYKFNSAKQEFDVRAPNHLIQGLPQNQRLGLCPGIYDVKERHSPCPYKGDIEQCIWDHKVPQEHIWFLYENGIVHWLVAANWITSHNANLPAEAKGVKLQYPPIQATGTGTITEVGAQLQQLAVVKNEVNFPPLQPPAKSPLQVSEVSKLTKSLSSRDNVTAKIQEDDASSIAQTNIRDQTLGDYHVSELPTIVDIPGTREKVTETATLPRKTSRSAVLQAAAPQTANTVSQIPAMADKPAQTPAVPRSFSITDEEYKLILGRRLTSLAMSMSPGTQESPNVGSSSSPQTACTDTPAVPNPGETSEVESALFSALAAALSSATRSPDKTAGLAAFSSKGG</sequence>
<reference evidence="2" key="1">
    <citation type="submission" date="2023-01" db="EMBL/GenBank/DDBJ databases">
        <authorList>
            <person name="Van Ghelder C."/>
            <person name="Rancurel C."/>
        </authorList>
    </citation>
    <scope>NUCLEOTIDE SEQUENCE</scope>
    <source>
        <strain evidence="2">CNCM I-4278</strain>
    </source>
</reference>
<organism evidence="2 3">
    <name type="scientific">Periconia digitata</name>
    <dbReference type="NCBI Taxonomy" id="1303443"/>
    <lineage>
        <taxon>Eukaryota</taxon>
        <taxon>Fungi</taxon>
        <taxon>Dikarya</taxon>
        <taxon>Ascomycota</taxon>
        <taxon>Pezizomycotina</taxon>
        <taxon>Dothideomycetes</taxon>
        <taxon>Pleosporomycetidae</taxon>
        <taxon>Pleosporales</taxon>
        <taxon>Massarineae</taxon>
        <taxon>Periconiaceae</taxon>
        <taxon>Periconia</taxon>
    </lineage>
</organism>
<feature type="region of interest" description="Disordered" evidence="1">
    <location>
        <begin position="563"/>
        <end position="582"/>
    </location>
</feature>
<evidence type="ECO:0000313" key="2">
    <source>
        <dbReference type="EMBL" id="CAI6339801.1"/>
    </source>
</evidence>
<dbReference type="AlphaFoldDB" id="A0A9W4XVT0"/>